<accession>A0A0M3INH3</accession>
<evidence type="ECO:0000313" key="1">
    <source>
        <dbReference type="Proteomes" id="UP000036681"/>
    </source>
</evidence>
<dbReference type="AlphaFoldDB" id="A0A0M3INH3"/>
<organism evidence="1 2">
    <name type="scientific">Ascaris lumbricoides</name>
    <name type="common">Giant roundworm</name>
    <dbReference type="NCBI Taxonomy" id="6252"/>
    <lineage>
        <taxon>Eukaryota</taxon>
        <taxon>Metazoa</taxon>
        <taxon>Ecdysozoa</taxon>
        <taxon>Nematoda</taxon>
        <taxon>Chromadorea</taxon>
        <taxon>Rhabditida</taxon>
        <taxon>Spirurina</taxon>
        <taxon>Ascaridomorpha</taxon>
        <taxon>Ascaridoidea</taxon>
        <taxon>Ascarididae</taxon>
        <taxon>Ascaris</taxon>
    </lineage>
</organism>
<dbReference type="Proteomes" id="UP000036681">
    <property type="component" value="Unplaced"/>
</dbReference>
<proteinExistence type="predicted"/>
<dbReference type="WBParaSite" id="ALUE_0002030101-mRNA-1">
    <property type="protein sequence ID" value="ALUE_0002030101-mRNA-1"/>
    <property type="gene ID" value="ALUE_0002030101"/>
</dbReference>
<evidence type="ECO:0000313" key="2">
    <source>
        <dbReference type="WBParaSite" id="ALUE_0002030101-mRNA-1"/>
    </source>
</evidence>
<sequence length="77" mass="8970">MTLSIIKRLSYSKYHLVTDHMMPSNIVRIFFTKSKSVMIGEIDMIRCVIEYASLEDLLPSSINTITLGEYHPRYPYP</sequence>
<protein>
    <submittedName>
        <fullName evidence="2">Uncharacterized protein</fullName>
    </submittedName>
</protein>
<name>A0A0M3INH3_ASCLU</name>
<keyword evidence="1" id="KW-1185">Reference proteome</keyword>
<reference evidence="2" key="1">
    <citation type="submission" date="2017-02" db="UniProtKB">
        <authorList>
            <consortium name="WormBaseParasite"/>
        </authorList>
    </citation>
    <scope>IDENTIFICATION</scope>
</reference>